<feature type="modified residue" description="4-aspartylphosphate" evidence="4">
    <location>
        <position position="53"/>
    </location>
</feature>
<dbReference type="PROSITE" id="PS50110">
    <property type="entry name" value="RESPONSE_REGULATORY"/>
    <property type="match status" value="1"/>
</dbReference>
<dbReference type="InterPro" id="IPR001789">
    <property type="entry name" value="Sig_transdc_resp-reg_receiver"/>
</dbReference>
<dbReference type="RefSeq" id="WP_193800866.1">
    <property type="nucleotide sequence ID" value="NZ_JADEWC010000016.1"/>
</dbReference>
<keyword evidence="2" id="KW-0238">DNA-binding</keyword>
<dbReference type="InterPro" id="IPR039420">
    <property type="entry name" value="WalR-like"/>
</dbReference>
<dbReference type="PRINTS" id="PR00038">
    <property type="entry name" value="HTHLUXR"/>
</dbReference>
<dbReference type="Proteomes" id="UP000654604">
    <property type="component" value="Unassembled WGS sequence"/>
</dbReference>
<dbReference type="PANTHER" id="PTHR43214:SF41">
    <property type="entry name" value="NITRATE_NITRITE RESPONSE REGULATOR PROTEIN NARP"/>
    <property type="match status" value="1"/>
</dbReference>
<dbReference type="EMBL" id="JADEWC010000016">
    <property type="protein sequence ID" value="MBE9222711.1"/>
    <property type="molecule type" value="Genomic_DNA"/>
</dbReference>
<evidence type="ECO:0000259" key="5">
    <source>
        <dbReference type="PROSITE" id="PS50043"/>
    </source>
</evidence>
<organism evidence="7 8">
    <name type="scientific">Cyanobacterium stanieri LEGE 03274</name>
    <dbReference type="NCBI Taxonomy" id="1828756"/>
    <lineage>
        <taxon>Bacteria</taxon>
        <taxon>Bacillati</taxon>
        <taxon>Cyanobacteriota</taxon>
        <taxon>Cyanophyceae</taxon>
        <taxon>Oscillatoriophycideae</taxon>
        <taxon>Chroococcales</taxon>
        <taxon>Geminocystaceae</taxon>
        <taxon>Cyanobacterium</taxon>
    </lineage>
</organism>
<feature type="domain" description="Response regulatory" evidence="6">
    <location>
        <begin position="4"/>
        <end position="120"/>
    </location>
</feature>
<dbReference type="InterPro" id="IPR016032">
    <property type="entry name" value="Sig_transdc_resp-reg_C-effctor"/>
</dbReference>
<dbReference type="SUPFAM" id="SSF46894">
    <property type="entry name" value="C-terminal effector domain of the bipartite response regulators"/>
    <property type="match status" value="1"/>
</dbReference>
<gene>
    <name evidence="7" type="ORF">IQ215_08370</name>
</gene>
<dbReference type="PROSITE" id="PS50043">
    <property type="entry name" value="HTH_LUXR_2"/>
    <property type="match status" value="1"/>
</dbReference>
<feature type="domain" description="HTH luxR-type" evidence="5">
    <location>
        <begin position="145"/>
        <end position="210"/>
    </location>
</feature>
<evidence type="ECO:0000313" key="7">
    <source>
        <dbReference type="EMBL" id="MBE9222711.1"/>
    </source>
</evidence>
<sequence>MPLQILVTDDDSTIQNLVKDCLELEGYSVILANDGEKALSLAMECHPHLLISDIKMPHKDGYQLVQELRNFPPFRLLPVIFLTQQDSMESKINGYEAGCDVYLGKPFEPMELIAIVKHLLERSQIIQAERLFNHDNPPRTNNNHIPSCTLHLTQREKEVLALIIEGLSNVQIAHQLYLSPKTIEKYVANLLKKTDSQNRTELVAFAFKNHLTS</sequence>
<dbReference type="SMART" id="SM00448">
    <property type="entry name" value="REC"/>
    <property type="match status" value="1"/>
</dbReference>
<comment type="caution">
    <text evidence="7">The sequence shown here is derived from an EMBL/GenBank/DDBJ whole genome shotgun (WGS) entry which is preliminary data.</text>
</comment>
<protein>
    <submittedName>
        <fullName evidence="7">Response regulator transcription factor</fullName>
    </submittedName>
</protein>
<proteinExistence type="predicted"/>
<dbReference type="Gene3D" id="1.10.10.10">
    <property type="entry name" value="Winged helix-like DNA-binding domain superfamily/Winged helix DNA-binding domain"/>
    <property type="match status" value="1"/>
</dbReference>
<keyword evidence="3" id="KW-0804">Transcription</keyword>
<dbReference type="Pfam" id="PF00196">
    <property type="entry name" value="GerE"/>
    <property type="match status" value="1"/>
</dbReference>
<dbReference type="Gene3D" id="3.40.50.2300">
    <property type="match status" value="1"/>
</dbReference>
<accession>A0ABR9V6H1</accession>
<dbReference type="PROSITE" id="PS00622">
    <property type="entry name" value="HTH_LUXR_1"/>
    <property type="match status" value="1"/>
</dbReference>
<dbReference type="CDD" id="cd06170">
    <property type="entry name" value="LuxR_C_like"/>
    <property type="match status" value="1"/>
</dbReference>
<evidence type="ECO:0000256" key="4">
    <source>
        <dbReference type="PROSITE-ProRule" id="PRU00169"/>
    </source>
</evidence>
<dbReference type="SUPFAM" id="SSF52172">
    <property type="entry name" value="CheY-like"/>
    <property type="match status" value="1"/>
</dbReference>
<dbReference type="InterPro" id="IPR011006">
    <property type="entry name" value="CheY-like_superfamily"/>
</dbReference>
<dbReference type="Pfam" id="PF00072">
    <property type="entry name" value="Response_reg"/>
    <property type="match status" value="1"/>
</dbReference>
<evidence type="ECO:0000256" key="3">
    <source>
        <dbReference type="ARBA" id="ARBA00023163"/>
    </source>
</evidence>
<keyword evidence="8" id="KW-1185">Reference proteome</keyword>
<evidence type="ECO:0000313" key="8">
    <source>
        <dbReference type="Proteomes" id="UP000654604"/>
    </source>
</evidence>
<dbReference type="InterPro" id="IPR000792">
    <property type="entry name" value="Tscrpt_reg_LuxR_C"/>
</dbReference>
<dbReference type="InterPro" id="IPR036388">
    <property type="entry name" value="WH-like_DNA-bd_sf"/>
</dbReference>
<evidence type="ECO:0000256" key="1">
    <source>
        <dbReference type="ARBA" id="ARBA00023015"/>
    </source>
</evidence>
<dbReference type="PANTHER" id="PTHR43214">
    <property type="entry name" value="TWO-COMPONENT RESPONSE REGULATOR"/>
    <property type="match status" value="1"/>
</dbReference>
<evidence type="ECO:0000259" key="6">
    <source>
        <dbReference type="PROSITE" id="PS50110"/>
    </source>
</evidence>
<name>A0ABR9V6H1_9CHRO</name>
<keyword evidence="1" id="KW-0805">Transcription regulation</keyword>
<reference evidence="7 8" key="1">
    <citation type="submission" date="2020-10" db="EMBL/GenBank/DDBJ databases">
        <authorList>
            <person name="Castelo-Branco R."/>
            <person name="Eusebio N."/>
            <person name="Adriana R."/>
            <person name="Vieira A."/>
            <person name="Brugerolle De Fraissinette N."/>
            <person name="Rezende De Castro R."/>
            <person name="Schneider M.P."/>
            <person name="Vasconcelos V."/>
            <person name="Leao P.N."/>
        </authorList>
    </citation>
    <scope>NUCLEOTIDE SEQUENCE [LARGE SCALE GENOMIC DNA]</scope>
    <source>
        <strain evidence="7 8">LEGE 03274</strain>
    </source>
</reference>
<keyword evidence="4" id="KW-0597">Phosphoprotein</keyword>
<evidence type="ECO:0000256" key="2">
    <source>
        <dbReference type="ARBA" id="ARBA00023125"/>
    </source>
</evidence>
<dbReference type="SMART" id="SM00421">
    <property type="entry name" value="HTH_LUXR"/>
    <property type="match status" value="1"/>
</dbReference>